<evidence type="ECO:0000256" key="1">
    <source>
        <dbReference type="SAM" id="SignalP"/>
    </source>
</evidence>
<keyword evidence="1" id="KW-0732">Signal</keyword>
<name>A0A9Q0MCF7_BLOTA</name>
<dbReference type="Proteomes" id="UP001142055">
    <property type="component" value="Chromosome 2"/>
</dbReference>
<feature type="signal peptide" evidence="1">
    <location>
        <begin position="1"/>
        <end position="21"/>
    </location>
</feature>
<proteinExistence type="predicted"/>
<evidence type="ECO:0000313" key="3">
    <source>
        <dbReference type="Proteomes" id="UP001142055"/>
    </source>
</evidence>
<dbReference type="AlphaFoldDB" id="A0A9Q0MCF7"/>
<dbReference type="EMBL" id="JAPWDV010000002">
    <property type="protein sequence ID" value="KAJ6221225.1"/>
    <property type="molecule type" value="Genomic_DNA"/>
</dbReference>
<keyword evidence="3" id="KW-1185">Reference proteome</keyword>
<feature type="chain" id="PRO_5040346087" evidence="1">
    <location>
        <begin position="22"/>
        <end position="103"/>
    </location>
</feature>
<reference evidence="2" key="1">
    <citation type="submission" date="2022-12" db="EMBL/GenBank/DDBJ databases">
        <title>Genome assemblies of Blomia tropicalis.</title>
        <authorList>
            <person name="Cui Y."/>
        </authorList>
    </citation>
    <scope>NUCLEOTIDE SEQUENCE</scope>
    <source>
        <tissue evidence="2">Adult mites</tissue>
    </source>
</reference>
<organism evidence="2 3">
    <name type="scientific">Blomia tropicalis</name>
    <name type="common">Mite</name>
    <dbReference type="NCBI Taxonomy" id="40697"/>
    <lineage>
        <taxon>Eukaryota</taxon>
        <taxon>Metazoa</taxon>
        <taxon>Ecdysozoa</taxon>
        <taxon>Arthropoda</taxon>
        <taxon>Chelicerata</taxon>
        <taxon>Arachnida</taxon>
        <taxon>Acari</taxon>
        <taxon>Acariformes</taxon>
        <taxon>Sarcoptiformes</taxon>
        <taxon>Astigmata</taxon>
        <taxon>Glycyphagoidea</taxon>
        <taxon>Echimyopodidae</taxon>
        <taxon>Blomia</taxon>
    </lineage>
</organism>
<sequence length="103" mass="10721">MNFWWTILAIVLMINIQLIDAGDKGDTIILGGGGGGGGHGCGHGGMGMLLKTGKKKKGDIIVIGGGGGGCKHQEKHHYIPVPMYHGGYGGHDDHGYGHGGYRR</sequence>
<protein>
    <submittedName>
        <fullName evidence="2">Uncharacterized protein</fullName>
    </submittedName>
</protein>
<comment type="caution">
    <text evidence="2">The sequence shown here is derived from an EMBL/GenBank/DDBJ whole genome shotgun (WGS) entry which is preliminary data.</text>
</comment>
<accession>A0A9Q0MCF7</accession>
<evidence type="ECO:0000313" key="2">
    <source>
        <dbReference type="EMBL" id="KAJ6221225.1"/>
    </source>
</evidence>
<gene>
    <name evidence="2" type="ORF">RDWZM_007037</name>
</gene>